<dbReference type="GO" id="GO:0051073">
    <property type="term" value="F:adenosylcobinamide-GDP ribazoletransferase activity"/>
    <property type="evidence" value="ECO:0007669"/>
    <property type="project" value="UniProtKB-UniRule"/>
</dbReference>
<comment type="function">
    <text evidence="14 19">Joins adenosylcobinamide-GDP and alpha-ribazole to generate adenosylcobalamin (Ado-cobalamin). Also synthesizes adenosylcobalamin 5'-phosphate from adenosylcobinamide-GDP and alpha-ribazole 5'-phosphate.</text>
</comment>
<dbReference type="PATRIC" id="fig|1515334.3.peg.5264"/>
<name>A0A0B3S0W3_9RHOB</name>
<keyword evidence="21" id="KW-1185">Reference proteome</keyword>
<gene>
    <name evidence="20" type="primary">cobS_2</name>
    <name evidence="19" type="synonym">cobS</name>
    <name evidence="20" type="ORF">OA50_05247</name>
</gene>
<evidence type="ECO:0000256" key="6">
    <source>
        <dbReference type="ARBA" id="ARBA00015850"/>
    </source>
</evidence>
<dbReference type="EMBL" id="JSUQ01000029">
    <property type="protein sequence ID" value="KHQ50251.1"/>
    <property type="molecule type" value="Genomic_DNA"/>
</dbReference>
<sequence length="250" mass="26056">MSLRRRIDELRLGMMMLTRLPIGRLDDPAPTLAQARWSFPLAGLPLGLGAWGILAGLQALNLPPLATGFAVLAVLAALTGGLHHDGFADFADGMGGRDRAHRLEIMRDSRVGSYGVIALILATGLGASALSALPPTAWAGLLLVSMASRLAMLVLLDLMPPARHDGLGQMAATDRIAAPWRVWLPGGLLTLCAALATGMAALPVLIAMMLAAAWVAWRARKLLGGQTGDVLGAAQLSSETAGWLVLAVVL</sequence>
<dbReference type="STRING" id="561184.SAMN05216376_11613"/>
<reference evidence="20 21" key="1">
    <citation type="submission" date="2014-10" db="EMBL/GenBank/DDBJ databases">
        <title>Genome sequence of Ponticoccus sp. strain UMTAT08 isolated from clonal culture of toxic dinoflagellate Alexandrium tamiyavanichii.</title>
        <authorList>
            <person name="Gan H.Y."/>
            <person name="Muhd D.-D."/>
            <person name="Mohd Noor M.E."/>
            <person name="Yeong Y.S."/>
            <person name="Usup G."/>
        </authorList>
    </citation>
    <scope>NUCLEOTIDE SEQUENCE [LARGE SCALE GENOMIC DNA]</scope>
    <source>
        <strain evidence="20 21">UMTAT08</strain>
    </source>
</reference>
<comment type="caution">
    <text evidence="20">The sequence shown here is derived from an EMBL/GenBank/DDBJ whole genome shotgun (WGS) entry which is preliminary data.</text>
</comment>
<organism evidence="20 21">
    <name type="scientific">Mameliella alba</name>
    <dbReference type="NCBI Taxonomy" id="561184"/>
    <lineage>
        <taxon>Bacteria</taxon>
        <taxon>Pseudomonadati</taxon>
        <taxon>Pseudomonadota</taxon>
        <taxon>Alphaproteobacteria</taxon>
        <taxon>Rhodobacterales</taxon>
        <taxon>Roseobacteraceae</taxon>
        <taxon>Mameliella</taxon>
    </lineage>
</organism>
<evidence type="ECO:0000256" key="9">
    <source>
        <dbReference type="ARBA" id="ARBA00022679"/>
    </source>
</evidence>
<keyword evidence="7 19" id="KW-1003">Cell membrane</keyword>
<dbReference type="HAMAP" id="MF_00719">
    <property type="entry name" value="CobS"/>
    <property type="match status" value="1"/>
</dbReference>
<evidence type="ECO:0000256" key="8">
    <source>
        <dbReference type="ARBA" id="ARBA00022573"/>
    </source>
</evidence>
<proteinExistence type="inferred from homology"/>
<evidence type="ECO:0000313" key="20">
    <source>
        <dbReference type="EMBL" id="KHQ50251.1"/>
    </source>
</evidence>
<keyword evidence="9 19" id="KW-0808">Transferase</keyword>
<dbReference type="Proteomes" id="UP000030960">
    <property type="component" value="Unassembled WGS sequence"/>
</dbReference>
<evidence type="ECO:0000256" key="18">
    <source>
        <dbReference type="ARBA" id="ARBA00049504"/>
    </source>
</evidence>
<dbReference type="OrthoDB" id="9794626at2"/>
<dbReference type="Pfam" id="PF02654">
    <property type="entry name" value="CobS"/>
    <property type="match status" value="1"/>
</dbReference>
<evidence type="ECO:0000256" key="19">
    <source>
        <dbReference type="HAMAP-Rule" id="MF_00719"/>
    </source>
</evidence>
<evidence type="ECO:0000256" key="5">
    <source>
        <dbReference type="ARBA" id="ARBA00013200"/>
    </source>
</evidence>
<comment type="subcellular location">
    <subcellularLocation>
        <location evidence="2 19">Cell membrane</location>
        <topology evidence="2 19">Multi-pass membrane protein</topology>
    </subcellularLocation>
</comment>
<evidence type="ECO:0000256" key="12">
    <source>
        <dbReference type="ARBA" id="ARBA00022989"/>
    </source>
</evidence>
<dbReference type="GO" id="GO:0008818">
    <property type="term" value="F:cobalamin 5'-phosphate synthase activity"/>
    <property type="evidence" value="ECO:0007669"/>
    <property type="project" value="UniProtKB-UniRule"/>
</dbReference>
<keyword evidence="8 19" id="KW-0169">Cobalamin biosynthesis</keyword>
<evidence type="ECO:0000256" key="10">
    <source>
        <dbReference type="ARBA" id="ARBA00022692"/>
    </source>
</evidence>
<evidence type="ECO:0000256" key="17">
    <source>
        <dbReference type="ARBA" id="ARBA00048623"/>
    </source>
</evidence>
<accession>A0A0B3S0W3</accession>
<evidence type="ECO:0000256" key="1">
    <source>
        <dbReference type="ARBA" id="ARBA00001946"/>
    </source>
</evidence>
<evidence type="ECO:0000256" key="11">
    <source>
        <dbReference type="ARBA" id="ARBA00022842"/>
    </source>
</evidence>
<feature type="transmembrane region" description="Helical" evidence="19">
    <location>
        <begin position="111"/>
        <end position="131"/>
    </location>
</feature>
<comment type="cofactor">
    <cofactor evidence="1 19">
        <name>Mg(2+)</name>
        <dbReference type="ChEBI" id="CHEBI:18420"/>
    </cofactor>
</comment>
<comment type="catalytic activity">
    <reaction evidence="18 19">
        <text>alpha-ribazole 5'-phosphate + adenosylcob(III)inamide-GDP = adenosylcob(III)alamin 5'-phosphate + GMP + H(+)</text>
        <dbReference type="Rhea" id="RHEA:23560"/>
        <dbReference type="ChEBI" id="CHEBI:15378"/>
        <dbReference type="ChEBI" id="CHEBI:57918"/>
        <dbReference type="ChEBI" id="CHEBI:58115"/>
        <dbReference type="ChEBI" id="CHEBI:60487"/>
        <dbReference type="ChEBI" id="CHEBI:60493"/>
        <dbReference type="EC" id="2.7.8.26"/>
    </reaction>
</comment>
<evidence type="ECO:0000256" key="15">
    <source>
        <dbReference type="ARBA" id="ARBA00032605"/>
    </source>
</evidence>
<keyword evidence="10 19" id="KW-0812">Transmembrane</keyword>
<dbReference type="EC" id="2.7.8.26" evidence="5 19"/>
<dbReference type="PANTHER" id="PTHR34148:SF1">
    <property type="entry name" value="ADENOSYLCOBINAMIDE-GDP RIBAZOLETRANSFERASE"/>
    <property type="match status" value="1"/>
</dbReference>
<dbReference type="AlphaFoldDB" id="A0A0B3S0W3"/>
<comment type="similarity">
    <text evidence="4 19">Belongs to the CobS family.</text>
</comment>
<evidence type="ECO:0000313" key="21">
    <source>
        <dbReference type="Proteomes" id="UP000030960"/>
    </source>
</evidence>
<evidence type="ECO:0000256" key="4">
    <source>
        <dbReference type="ARBA" id="ARBA00010561"/>
    </source>
</evidence>
<feature type="transmembrane region" description="Helical" evidence="19">
    <location>
        <begin position="188"/>
        <end position="217"/>
    </location>
</feature>
<feature type="transmembrane region" description="Helical" evidence="19">
    <location>
        <begin position="41"/>
        <end position="60"/>
    </location>
</feature>
<protein>
    <recommendedName>
        <fullName evidence="6 19">Adenosylcobinamide-GDP ribazoletransferase</fullName>
        <ecNumber evidence="5 19">2.7.8.26</ecNumber>
    </recommendedName>
    <alternativeName>
        <fullName evidence="16 19">Cobalamin synthase</fullName>
    </alternativeName>
    <alternativeName>
        <fullName evidence="15 19">Cobalamin-5'-phosphate synthase</fullName>
    </alternativeName>
</protein>
<evidence type="ECO:0000256" key="13">
    <source>
        <dbReference type="ARBA" id="ARBA00023136"/>
    </source>
</evidence>
<evidence type="ECO:0000256" key="14">
    <source>
        <dbReference type="ARBA" id="ARBA00025228"/>
    </source>
</evidence>
<dbReference type="PANTHER" id="PTHR34148">
    <property type="entry name" value="ADENOSYLCOBINAMIDE-GDP RIBAZOLETRANSFERASE"/>
    <property type="match status" value="1"/>
</dbReference>
<evidence type="ECO:0000256" key="16">
    <source>
        <dbReference type="ARBA" id="ARBA00032853"/>
    </source>
</evidence>
<evidence type="ECO:0000256" key="3">
    <source>
        <dbReference type="ARBA" id="ARBA00004663"/>
    </source>
</evidence>
<dbReference type="UniPathway" id="UPA00148">
    <property type="reaction ID" value="UER00238"/>
</dbReference>
<keyword evidence="11 19" id="KW-0460">Magnesium</keyword>
<dbReference type="InterPro" id="IPR003805">
    <property type="entry name" value="CobS"/>
</dbReference>
<comment type="catalytic activity">
    <reaction evidence="17 19">
        <text>alpha-ribazole + adenosylcob(III)inamide-GDP = adenosylcob(III)alamin + GMP + H(+)</text>
        <dbReference type="Rhea" id="RHEA:16049"/>
        <dbReference type="ChEBI" id="CHEBI:10329"/>
        <dbReference type="ChEBI" id="CHEBI:15378"/>
        <dbReference type="ChEBI" id="CHEBI:18408"/>
        <dbReference type="ChEBI" id="CHEBI:58115"/>
        <dbReference type="ChEBI" id="CHEBI:60487"/>
        <dbReference type="EC" id="2.7.8.26"/>
    </reaction>
</comment>
<evidence type="ECO:0000256" key="2">
    <source>
        <dbReference type="ARBA" id="ARBA00004651"/>
    </source>
</evidence>
<evidence type="ECO:0000256" key="7">
    <source>
        <dbReference type="ARBA" id="ARBA00022475"/>
    </source>
</evidence>
<comment type="pathway">
    <text evidence="3 19">Cofactor biosynthesis; adenosylcobalamin biosynthesis; adenosylcobalamin from cob(II)yrinate a,c-diamide: step 7/7.</text>
</comment>
<dbReference type="RefSeq" id="WP_043146495.1">
    <property type="nucleotide sequence ID" value="NZ_JSUQ01000029.1"/>
</dbReference>
<dbReference type="GO" id="GO:0005886">
    <property type="term" value="C:plasma membrane"/>
    <property type="evidence" value="ECO:0007669"/>
    <property type="project" value="UniProtKB-SubCell"/>
</dbReference>
<keyword evidence="13 19" id="KW-0472">Membrane</keyword>
<keyword evidence="12 19" id="KW-1133">Transmembrane helix</keyword>
<feature type="transmembrane region" description="Helical" evidence="19">
    <location>
        <begin position="66"/>
        <end position="90"/>
    </location>
</feature>
<dbReference type="GO" id="GO:0009236">
    <property type="term" value="P:cobalamin biosynthetic process"/>
    <property type="evidence" value="ECO:0007669"/>
    <property type="project" value="UniProtKB-UniRule"/>
</dbReference>